<dbReference type="Pfam" id="PF00669">
    <property type="entry name" value="Flagellin_N"/>
    <property type="match status" value="1"/>
</dbReference>
<dbReference type="GO" id="GO:0005198">
    <property type="term" value="F:structural molecule activity"/>
    <property type="evidence" value="ECO:0007669"/>
    <property type="project" value="UniProtKB-UniRule"/>
</dbReference>
<comment type="caution">
    <text evidence="6">The sequence shown here is derived from an EMBL/GenBank/DDBJ whole genome shotgun (WGS) entry which is preliminary data.</text>
</comment>
<dbReference type="Proteomes" id="UP000317238">
    <property type="component" value="Unassembled WGS sequence"/>
</dbReference>
<evidence type="ECO:0000256" key="3">
    <source>
        <dbReference type="RuleBase" id="RU362073"/>
    </source>
</evidence>
<dbReference type="PANTHER" id="PTHR42792">
    <property type="entry name" value="FLAGELLIN"/>
    <property type="match status" value="1"/>
</dbReference>
<dbReference type="PANTHER" id="PTHR42792:SF2">
    <property type="entry name" value="FLAGELLIN"/>
    <property type="match status" value="1"/>
</dbReference>
<evidence type="ECO:0000256" key="2">
    <source>
        <dbReference type="ARBA" id="ARBA00023143"/>
    </source>
</evidence>
<comment type="function">
    <text evidence="3">Flagellin is the subunit protein which polymerizes to form the filaments of bacterial flagella.</text>
</comment>
<feature type="domain" description="Flagellin C-terminal" evidence="5">
    <location>
        <begin position="851"/>
        <end position="935"/>
    </location>
</feature>
<dbReference type="OrthoDB" id="9796789at2"/>
<dbReference type="Pfam" id="PF00700">
    <property type="entry name" value="Flagellin_C"/>
    <property type="match status" value="1"/>
</dbReference>
<keyword evidence="6" id="KW-0969">Cilium</keyword>
<reference evidence="6 7" key="1">
    <citation type="submission" date="2019-02" db="EMBL/GenBank/DDBJ databases">
        <title>Deep-cultivation of Planctomycetes and their phenomic and genomic characterization uncovers novel biology.</title>
        <authorList>
            <person name="Wiegand S."/>
            <person name="Jogler M."/>
            <person name="Boedeker C."/>
            <person name="Pinto D."/>
            <person name="Vollmers J."/>
            <person name="Rivas-Marin E."/>
            <person name="Kohn T."/>
            <person name="Peeters S.H."/>
            <person name="Heuer A."/>
            <person name="Rast P."/>
            <person name="Oberbeckmann S."/>
            <person name="Bunk B."/>
            <person name="Jeske O."/>
            <person name="Meyerdierks A."/>
            <person name="Storesund J.E."/>
            <person name="Kallscheuer N."/>
            <person name="Luecker S."/>
            <person name="Lage O.M."/>
            <person name="Pohl T."/>
            <person name="Merkel B.J."/>
            <person name="Hornburger P."/>
            <person name="Mueller R.-W."/>
            <person name="Bruemmer F."/>
            <person name="Labrenz M."/>
            <person name="Spormann A.M."/>
            <person name="Op Den Camp H."/>
            <person name="Overmann J."/>
            <person name="Amann R."/>
            <person name="Jetten M.S.M."/>
            <person name="Mascher T."/>
            <person name="Medema M.H."/>
            <person name="Devos D.P."/>
            <person name="Kaster A.-K."/>
            <person name="Ovreas L."/>
            <person name="Rohde M."/>
            <person name="Galperin M.Y."/>
            <person name="Jogler C."/>
        </authorList>
    </citation>
    <scope>NUCLEOTIDE SEQUENCE [LARGE SCALE GENOMIC DNA]</scope>
    <source>
        <strain evidence="6 7">Pan14r</strain>
    </source>
</reference>
<dbReference type="InterPro" id="IPR046358">
    <property type="entry name" value="Flagellin_C"/>
</dbReference>
<dbReference type="Gene3D" id="1.20.1330.10">
    <property type="entry name" value="f41 fragment of flagellin, N-terminal domain"/>
    <property type="match status" value="2"/>
</dbReference>
<feature type="domain" description="Flagellin N-terminal" evidence="4">
    <location>
        <begin position="4"/>
        <end position="141"/>
    </location>
</feature>
<evidence type="ECO:0000259" key="4">
    <source>
        <dbReference type="Pfam" id="PF00669"/>
    </source>
</evidence>
<evidence type="ECO:0000256" key="1">
    <source>
        <dbReference type="ARBA" id="ARBA00005709"/>
    </source>
</evidence>
<accession>A0A5C5Y5U6</accession>
<dbReference type="GO" id="GO:0009288">
    <property type="term" value="C:bacterial-type flagellum"/>
    <property type="evidence" value="ECO:0007669"/>
    <property type="project" value="UniProtKB-SubCell"/>
</dbReference>
<comment type="similarity">
    <text evidence="1 3">Belongs to the bacterial flagellin family.</text>
</comment>
<name>A0A5C5Y5U6_9PLAN</name>
<organism evidence="6 7">
    <name type="scientific">Crateriforma conspicua</name>
    <dbReference type="NCBI Taxonomy" id="2527996"/>
    <lineage>
        <taxon>Bacteria</taxon>
        <taxon>Pseudomonadati</taxon>
        <taxon>Planctomycetota</taxon>
        <taxon>Planctomycetia</taxon>
        <taxon>Planctomycetales</taxon>
        <taxon>Planctomycetaceae</taxon>
        <taxon>Crateriforma</taxon>
    </lineage>
</organism>
<keyword evidence="2 3" id="KW-0975">Bacterial flagellum</keyword>
<dbReference type="InterPro" id="IPR001492">
    <property type="entry name" value="Flagellin"/>
</dbReference>
<protein>
    <recommendedName>
        <fullName evidence="3">Flagellin</fullName>
    </recommendedName>
</protein>
<evidence type="ECO:0000259" key="5">
    <source>
        <dbReference type="Pfam" id="PF00700"/>
    </source>
</evidence>
<proteinExistence type="inferred from homology"/>
<gene>
    <name evidence="6" type="primary">fliC</name>
    <name evidence="6" type="ORF">Pan14r_28000</name>
</gene>
<evidence type="ECO:0000313" key="6">
    <source>
        <dbReference type="EMBL" id="TWT70494.1"/>
    </source>
</evidence>
<dbReference type="Pfam" id="PF07196">
    <property type="entry name" value="Flagellin_IN"/>
    <property type="match status" value="1"/>
</dbReference>
<dbReference type="InterPro" id="IPR010810">
    <property type="entry name" value="Flagellin_hook_IN_motif"/>
</dbReference>
<keyword evidence="6" id="KW-0282">Flagellum</keyword>
<keyword evidence="6" id="KW-0966">Cell projection</keyword>
<keyword evidence="7" id="KW-1185">Reference proteome</keyword>
<dbReference type="EMBL" id="SJPL01000001">
    <property type="protein sequence ID" value="TWT70494.1"/>
    <property type="molecule type" value="Genomic_DNA"/>
</dbReference>
<keyword evidence="3" id="KW-0964">Secreted</keyword>
<sequence>MTRINTNVPSLVAQNRLQTSNRDLQTSLTRLSTGLRINSGSDDPAGLIASEALRSEITSLGKAVSNTQRASQIISTADSALGEVSSLLNDIRGLVVEAANSGALSPDEIAANQLQIDSSLEAINRIAQTTTFQGRRLLDGSLDFVTQGGSNFGTITDLQIDQANLGALGAIDVDIEVIAAATKAEVSTTGIPASTTAAYSTGTINFSAPSADAEAAGTVNFANSFTVGAEATGTINFDDAFTPNAEAGGTLTLGSGVTLDIDAVDGGLADGLKGDSTIIEVVTQVGGDSSASYDADSDTLTLTLVEGDDAAAIVTDLTGDPNFTVAANGGTSGTIAAGDAGTYTGQLTGGSNTTSGTTGFDLTAVNGGAADGAKGNDTEIVLTSGATTGAVYDADNDLLTVTVADGDTIADIAAAINNDVGDVFIASNTVNGDYEYDAVDNTAPGSPLTAQLASGTDPTLASSFDIEAVNGGDADGTAGNGVTLNLTSGDTTEAVYDAENDVINVTVADGATTADIAAAIDNEGTFITRNVQNGTALFATADLGANDPSLTGGTDATADDVITVTADDASADSDGVSITLNSDNSLDAGTAIASLDTDGNIVVAVSSNGPVNVGAISQAIDDLEGFSAELTATDGDGSYDIVNDTPATTTDLTGGVFGGGLNADLVVQLTGSLGSEVFQFDKGASLDDVIQSINLVSDSTGIQAEDDGGSLKLTSTSYGSESLIDIEVIEEGEGGTFESGLTASRANGKDIRATVNGTSATGDGNTLSINTSTLDLTVTVEEGSDTDVSFSITSGGALFQLGPDVTSNQQARMGIGSVSTSQLGGASGRLYELASGQDKSLTNDINGAARVIDDVINKVTGLRGRLGAFQATTLDSNMVSLNETMANLKEAESSIRDADFAQESANLTRAQILVQSGTNVLGIANQNPQNVLSLLG</sequence>
<dbReference type="AlphaFoldDB" id="A0A5C5Y5U6"/>
<evidence type="ECO:0000313" key="7">
    <source>
        <dbReference type="Proteomes" id="UP000317238"/>
    </source>
</evidence>
<dbReference type="InterPro" id="IPR001029">
    <property type="entry name" value="Flagellin_N"/>
</dbReference>
<dbReference type="SUPFAM" id="SSF64518">
    <property type="entry name" value="Phase 1 flagellin"/>
    <property type="match status" value="2"/>
</dbReference>
<dbReference type="RefSeq" id="WP_145301893.1">
    <property type="nucleotide sequence ID" value="NZ_CP036319.1"/>
</dbReference>
<dbReference type="PRINTS" id="PR00207">
    <property type="entry name" value="FLAGELLIN"/>
</dbReference>
<comment type="subcellular location">
    <subcellularLocation>
        <location evidence="3">Secreted</location>
    </subcellularLocation>
    <subcellularLocation>
        <location evidence="3">Bacterial flagellum</location>
    </subcellularLocation>
</comment>
<dbReference type="GO" id="GO:0005576">
    <property type="term" value="C:extracellular region"/>
    <property type="evidence" value="ECO:0007669"/>
    <property type="project" value="UniProtKB-SubCell"/>
</dbReference>